<dbReference type="GO" id="GO:0009252">
    <property type="term" value="P:peptidoglycan biosynthetic process"/>
    <property type="evidence" value="ECO:0007669"/>
    <property type="project" value="UniProtKB-KW"/>
</dbReference>
<dbReference type="GO" id="GO:0005524">
    <property type="term" value="F:ATP binding"/>
    <property type="evidence" value="ECO:0007669"/>
    <property type="project" value="UniProtKB-UniRule"/>
</dbReference>
<dbReference type="Gene3D" id="3.30.1490.20">
    <property type="entry name" value="ATP-grasp fold, A domain"/>
    <property type="match status" value="1"/>
</dbReference>
<evidence type="ECO:0000256" key="8">
    <source>
        <dbReference type="ARBA" id="ARBA00022984"/>
    </source>
</evidence>
<dbReference type="PANTHER" id="PTHR23132:SF23">
    <property type="entry name" value="D-ALANINE--D-ALANINE LIGASE B"/>
    <property type="match status" value="1"/>
</dbReference>
<dbReference type="InterPro" id="IPR013815">
    <property type="entry name" value="ATP_grasp_subdomain_1"/>
</dbReference>
<evidence type="ECO:0000256" key="9">
    <source>
        <dbReference type="PROSITE-ProRule" id="PRU00409"/>
    </source>
</evidence>
<evidence type="ECO:0000256" key="1">
    <source>
        <dbReference type="ARBA" id="ARBA00004496"/>
    </source>
</evidence>
<keyword evidence="3" id="KW-0963">Cytoplasm</keyword>
<dbReference type="InterPro" id="IPR011095">
    <property type="entry name" value="Dala_Dala_lig_C"/>
</dbReference>
<evidence type="ECO:0000259" key="10">
    <source>
        <dbReference type="PROSITE" id="PS50975"/>
    </source>
</evidence>
<keyword evidence="6 9" id="KW-0067">ATP-binding</keyword>
<evidence type="ECO:0000256" key="4">
    <source>
        <dbReference type="ARBA" id="ARBA00022598"/>
    </source>
</evidence>
<evidence type="ECO:0000313" key="11">
    <source>
        <dbReference type="EMBL" id="NMC63611.1"/>
    </source>
</evidence>
<accession>A0A7X9FTH0</accession>
<keyword evidence="8" id="KW-0573">Peptidoglycan synthesis</keyword>
<evidence type="ECO:0000256" key="7">
    <source>
        <dbReference type="ARBA" id="ARBA00022960"/>
    </source>
</evidence>
<dbReference type="Proteomes" id="UP000524246">
    <property type="component" value="Unassembled WGS sequence"/>
</dbReference>
<proteinExistence type="inferred from homology"/>
<reference evidence="11 12" key="1">
    <citation type="journal article" date="2020" name="Biotechnol. Biofuels">
        <title>New insights from the biogas microbiome by comprehensive genome-resolved metagenomics of nearly 1600 species originating from multiple anaerobic digesters.</title>
        <authorList>
            <person name="Campanaro S."/>
            <person name="Treu L."/>
            <person name="Rodriguez-R L.M."/>
            <person name="Kovalovszki A."/>
            <person name="Ziels R.M."/>
            <person name="Maus I."/>
            <person name="Zhu X."/>
            <person name="Kougias P.G."/>
            <person name="Basile A."/>
            <person name="Luo G."/>
            <person name="Schluter A."/>
            <person name="Konstantinidis K.T."/>
            <person name="Angelidaki I."/>
        </authorList>
    </citation>
    <scope>NUCLEOTIDE SEQUENCE [LARGE SCALE GENOMIC DNA]</scope>
    <source>
        <strain evidence="11">AS27yjCOA_65</strain>
    </source>
</reference>
<evidence type="ECO:0000256" key="3">
    <source>
        <dbReference type="ARBA" id="ARBA00022490"/>
    </source>
</evidence>
<feature type="domain" description="ATP-grasp" evidence="10">
    <location>
        <begin position="138"/>
        <end position="351"/>
    </location>
</feature>
<sequence length="385" mass="42765">MANRLVCTGVVHKPTLALRAREQLYAETTVLLGDPTLPDSVKRGGTFNEEDMVTIQKMKDALATIPGVKFNYIDNHPSLINTLLSKRPKFVLNLCDEGFDNIATQELHVPALLEMLGIPYTGAGPQCLGMCYNKSLVAALAESLDIPVPLETYFDPDDQAANLPSVFPALVKPNFGDNSIGITQNAVVRDSTELLEYLNKLWESMPNTPVLIQEFLSGPEYSIGIIGNPGLSMDYLPPLEVDYYGLDPKLPKILGYESKWDPNSPYWTQIKYKEAEIDEETRRKLYDYSSILFERLGCRDYARFDFRADAEGEVKLLEVNPNPGWCWDGKFNIMCGFAGMGYSEMLLRVLDAAEERIKNPICDPQLSNGNTNGNGGGLIFNGKAA</sequence>
<gene>
    <name evidence="11" type="ORF">GYA55_10655</name>
</gene>
<dbReference type="PROSITE" id="PS50975">
    <property type="entry name" value="ATP_GRASP"/>
    <property type="match status" value="1"/>
</dbReference>
<comment type="caution">
    <text evidence="11">The sequence shown here is derived from an EMBL/GenBank/DDBJ whole genome shotgun (WGS) entry which is preliminary data.</text>
</comment>
<keyword evidence="4 11" id="KW-0436">Ligase</keyword>
<dbReference type="PANTHER" id="PTHR23132">
    <property type="entry name" value="D-ALANINE--D-ALANINE LIGASE"/>
    <property type="match status" value="1"/>
</dbReference>
<evidence type="ECO:0000256" key="6">
    <source>
        <dbReference type="ARBA" id="ARBA00022840"/>
    </source>
</evidence>
<name>A0A7X9FTH0_9DELT</name>
<dbReference type="FunFam" id="3.30.470.20:FF:000105">
    <property type="entry name" value="Predicted protein"/>
    <property type="match status" value="1"/>
</dbReference>
<comment type="similarity">
    <text evidence="2">Belongs to the D-alanine--D-alanine ligase family.</text>
</comment>
<dbReference type="GO" id="GO:0046872">
    <property type="term" value="F:metal ion binding"/>
    <property type="evidence" value="ECO:0007669"/>
    <property type="project" value="InterPro"/>
</dbReference>
<dbReference type="Pfam" id="PF07478">
    <property type="entry name" value="Dala_Dala_lig_C"/>
    <property type="match status" value="1"/>
</dbReference>
<dbReference type="Gene3D" id="3.30.470.20">
    <property type="entry name" value="ATP-grasp fold, B domain"/>
    <property type="match status" value="1"/>
</dbReference>
<organism evidence="11 12">
    <name type="scientific">SAR324 cluster bacterium</name>
    <dbReference type="NCBI Taxonomy" id="2024889"/>
    <lineage>
        <taxon>Bacteria</taxon>
        <taxon>Deltaproteobacteria</taxon>
        <taxon>SAR324 cluster</taxon>
    </lineage>
</organism>
<keyword evidence="7" id="KW-0133">Cell shape</keyword>
<dbReference type="AlphaFoldDB" id="A0A7X9FTH0"/>
<dbReference type="GO" id="GO:0008716">
    <property type="term" value="F:D-alanine-D-alanine ligase activity"/>
    <property type="evidence" value="ECO:0007669"/>
    <property type="project" value="InterPro"/>
</dbReference>
<dbReference type="InterPro" id="IPR000291">
    <property type="entry name" value="D-Ala_lig_Van_CS"/>
</dbReference>
<evidence type="ECO:0000313" key="12">
    <source>
        <dbReference type="Proteomes" id="UP000524246"/>
    </source>
</evidence>
<evidence type="ECO:0000256" key="2">
    <source>
        <dbReference type="ARBA" id="ARBA00010871"/>
    </source>
</evidence>
<dbReference type="EMBL" id="JAAZON010000482">
    <property type="protein sequence ID" value="NMC63611.1"/>
    <property type="molecule type" value="Genomic_DNA"/>
</dbReference>
<protein>
    <submittedName>
        <fullName evidence="11">D-alanine--D-alanine ligase</fullName>
    </submittedName>
</protein>
<dbReference type="GO" id="GO:0005737">
    <property type="term" value="C:cytoplasm"/>
    <property type="evidence" value="ECO:0007669"/>
    <property type="project" value="UniProtKB-SubCell"/>
</dbReference>
<dbReference type="GO" id="GO:0008360">
    <property type="term" value="P:regulation of cell shape"/>
    <property type="evidence" value="ECO:0007669"/>
    <property type="project" value="UniProtKB-KW"/>
</dbReference>
<comment type="subcellular location">
    <subcellularLocation>
        <location evidence="1">Cytoplasm</location>
    </subcellularLocation>
</comment>
<dbReference type="PROSITE" id="PS00844">
    <property type="entry name" value="DALA_DALA_LIGASE_2"/>
    <property type="match status" value="1"/>
</dbReference>
<evidence type="ECO:0000256" key="5">
    <source>
        <dbReference type="ARBA" id="ARBA00022741"/>
    </source>
</evidence>
<dbReference type="InterPro" id="IPR011761">
    <property type="entry name" value="ATP-grasp"/>
</dbReference>
<dbReference type="SUPFAM" id="SSF56059">
    <property type="entry name" value="Glutathione synthetase ATP-binding domain-like"/>
    <property type="match status" value="1"/>
</dbReference>
<keyword evidence="5 9" id="KW-0547">Nucleotide-binding</keyword>